<accession>A0A7Y3TXL3</accession>
<feature type="domain" description="EAL" evidence="1">
    <location>
        <begin position="1"/>
        <end position="61"/>
    </location>
</feature>
<dbReference type="Pfam" id="PF00563">
    <property type="entry name" value="EAL"/>
    <property type="match status" value="1"/>
</dbReference>
<reference evidence="2 3" key="1">
    <citation type="submission" date="2020-05" db="EMBL/GenBank/DDBJ databases">
        <authorList>
            <person name="Ruan W."/>
            <person name="Jeon C.O."/>
            <person name="Chun B.H."/>
        </authorList>
    </citation>
    <scope>NUCLEOTIDE SEQUENCE [LARGE SCALE GENOMIC DNA]</scope>
    <source>
        <strain evidence="2 3">TBZ9</strain>
    </source>
</reference>
<dbReference type="SUPFAM" id="SSF141868">
    <property type="entry name" value="EAL domain-like"/>
    <property type="match status" value="1"/>
</dbReference>
<dbReference type="RefSeq" id="WP_171702424.1">
    <property type="nucleotide sequence ID" value="NZ_JABFHI010000003.1"/>
</dbReference>
<dbReference type="AlphaFoldDB" id="A0A7Y3TXL3"/>
<gene>
    <name evidence="2" type="ORF">HLB35_09760</name>
</gene>
<dbReference type="Gene3D" id="3.20.20.450">
    <property type="entry name" value="EAL domain"/>
    <property type="match status" value="1"/>
</dbReference>
<dbReference type="GO" id="GO:0071111">
    <property type="term" value="F:cyclic-guanylate-specific phosphodiesterase activity"/>
    <property type="evidence" value="ECO:0007669"/>
    <property type="project" value="InterPro"/>
</dbReference>
<dbReference type="PROSITE" id="PS50883">
    <property type="entry name" value="EAL"/>
    <property type="match status" value="1"/>
</dbReference>
<sequence>MLLLTIIHSAKIAERYVVAEGIETAGQAHYLSAIGCEVGQGYYYSRPLPAVEFARWCAQWTPTITSNGDTLNGSRPD</sequence>
<dbReference type="Proteomes" id="UP000588806">
    <property type="component" value="Unassembled WGS sequence"/>
</dbReference>
<protein>
    <submittedName>
        <fullName evidence="2">EAL domain-containing protein</fullName>
    </submittedName>
</protein>
<evidence type="ECO:0000313" key="3">
    <source>
        <dbReference type="Proteomes" id="UP000588806"/>
    </source>
</evidence>
<dbReference type="PANTHER" id="PTHR33121:SF70">
    <property type="entry name" value="SIGNALING PROTEIN YKOW"/>
    <property type="match status" value="1"/>
</dbReference>
<name>A0A7Y3TXL3_9GAMM</name>
<dbReference type="InterPro" id="IPR035919">
    <property type="entry name" value="EAL_sf"/>
</dbReference>
<comment type="caution">
    <text evidence="2">The sequence shown here is derived from an EMBL/GenBank/DDBJ whole genome shotgun (WGS) entry which is preliminary data.</text>
</comment>
<keyword evidence="3" id="KW-1185">Reference proteome</keyword>
<dbReference type="InterPro" id="IPR001633">
    <property type="entry name" value="EAL_dom"/>
</dbReference>
<dbReference type="InterPro" id="IPR050706">
    <property type="entry name" value="Cyclic-di-GMP_PDE-like"/>
</dbReference>
<reference evidence="2 3" key="2">
    <citation type="submission" date="2020-06" db="EMBL/GenBank/DDBJ databases">
        <title>Halomonas songnenensis sp. nov., a moderately halophilic bacterium isolated from saline and alkaline soils.</title>
        <authorList>
            <person name="Jiang J."/>
            <person name="Pan Y."/>
        </authorList>
    </citation>
    <scope>NUCLEOTIDE SEQUENCE [LARGE SCALE GENOMIC DNA]</scope>
    <source>
        <strain evidence="2 3">TBZ9</strain>
    </source>
</reference>
<dbReference type="EMBL" id="JABFHI010000003">
    <property type="protein sequence ID" value="NOG31970.1"/>
    <property type="molecule type" value="Genomic_DNA"/>
</dbReference>
<dbReference type="PANTHER" id="PTHR33121">
    <property type="entry name" value="CYCLIC DI-GMP PHOSPHODIESTERASE PDEF"/>
    <property type="match status" value="1"/>
</dbReference>
<evidence type="ECO:0000259" key="1">
    <source>
        <dbReference type="PROSITE" id="PS50883"/>
    </source>
</evidence>
<evidence type="ECO:0000313" key="2">
    <source>
        <dbReference type="EMBL" id="NOG31970.1"/>
    </source>
</evidence>
<proteinExistence type="predicted"/>
<organism evidence="2 3">
    <name type="scientific">Vreelandella azerica</name>
    <dbReference type="NCBI Taxonomy" id="2732867"/>
    <lineage>
        <taxon>Bacteria</taxon>
        <taxon>Pseudomonadati</taxon>
        <taxon>Pseudomonadota</taxon>
        <taxon>Gammaproteobacteria</taxon>
        <taxon>Oceanospirillales</taxon>
        <taxon>Halomonadaceae</taxon>
        <taxon>Vreelandella</taxon>
    </lineage>
</organism>